<reference evidence="8" key="1">
    <citation type="submission" date="2020-04" db="EMBL/GenBank/DDBJ databases">
        <authorList>
            <person name="Alioto T."/>
            <person name="Alioto T."/>
            <person name="Gomez Garrido J."/>
        </authorList>
    </citation>
    <scope>NUCLEOTIDE SEQUENCE</scope>
    <source>
        <strain evidence="8">A484AB</strain>
    </source>
</reference>
<accession>A0A6S7K4W4</accession>
<keyword evidence="1" id="KW-0645">Protease</keyword>
<comment type="caution">
    <text evidence="8">The sequence shown here is derived from an EMBL/GenBank/DDBJ whole genome shotgun (WGS) entry which is preliminary data.</text>
</comment>
<dbReference type="PANTHER" id="PTHR24559">
    <property type="entry name" value="TRANSPOSON TY3-I GAG-POL POLYPROTEIN"/>
    <property type="match status" value="1"/>
</dbReference>
<keyword evidence="9" id="KW-1185">Reference proteome</keyword>
<dbReference type="SUPFAM" id="SSF56672">
    <property type="entry name" value="DNA/RNA polymerases"/>
    <property type="match status" value="1"/>
</dbReference>
<dbReference type="CDD" id="cd01647">
    <property type="entry name" value="RT_LTR"/>
    <property type="match status" value="1"/>
</dbReference>
<dbReference type="Gene3D" id="3.10.10.10">
    <property type="entry name" value="HIV Type 1 Reverse Transcriptase, subunit A, domain 1"/>
    <property type="match status" value="1"/>
</dbReference>
<evidence type="ECO:0000256" key="1">
    <source>
        <dbReference type="ARBA" id="ARBA00022670"/>
    </source>
</evidence>
<dbReference type="InterPro" id="IPR000477">
    <property type="entry name" value="RT_dom"/>
</dbReference>
<evidence type="ECO:0000256" key="7">
    <source>
        <dbReference type="ARBA" id="ARBA00022918"/>
    </source>
</evidence>
<dbReference type="PANTHER" id="PTHR24559:SF444">
    <property type="entry name" value="REVERSE TRANSCRIPTASE DOMAIN-CONTAINING PROTEIN"/>
    <property type="match status" value="1"/>
</dbReference>
<keyword evidence="4" id="KW-0540">Nuclease</keyword>
<evidence type="ECO:0000256" key="5">
    <source>
        <dbReference type="ARBA" id="ARBA00022759"/>
    </source>
</evidence>
<proteinExistence type="predicted"/>
<dbReference type="Proteomes" id="UP001152795">
    <property type="component" value="Unassembled WGS sequence"/>
</dbReference>
<dbReference type="GO" id="GO:0006508">
    <property type="term" value="P:proteolysis"/>
    <property type="evidence" value="ECO:0007669"/>
    <property type="project" value="UniProtKB-KW"/>
</dbReference>
<dbReference type="Pfam" id="PF00078">
    <property type="entry name" value="RVT_1"/>
    <property type="match status" value="1"/>
</dbReference>
<dbReference type="FunFam" id="3.10.10.10:FF:000007">
    <property type="entry name" value="Retrovirus-related Pol polyprotein from transposon 17.6-like Protein"/>
    <property type="match status" value="1"/>
</dbReference>
<dbReference type="InterPro" id="IPR043502">
    <property type="entry name" value="DNA/RNA_pol_sf"/>
</dbReference>
<evidence type="ECO:0000256" key="2">
    <source>
        <dbReference type="ARBA" id="ARBA00022679"/>
    </source>
</evidence>
<evidence type="ECO:0000256" key="4">
    <source>
        <dbReference type="ARBA" id="ARBA00022722"/>
    </source>
</evidence>
<name>A0A6S7K4W4_PARCT</name>
<evidence type="ECO:0000256" key="6">
    <source>
        <dbReference type="ARBA" id="ARBA00022801"/>
    </source>
</evidence>
<keyword evidence="6" id="KW-0378">Hydrolase</keyword>
<keyword evidence="5" id="KW-0255">Endonuclease</keyword>
<dbReference type="GO" id="GO:0008233">
    <property type="term" value="F:peptidase activity"/>
    <property type="evidence" value="ECO:0007669"/>
    <property type="project" value="UniProtKB-KW"/>
</dbReference>
<evidence type="ECO:0000313" key="9">
    <source>
        <dbReference type="Proteomes" id="UP001152795"/>
    </source>
</evidence>
<dbReference type="AlphaFoldDB" id="A0A6S7K4W4"/>
<sequence length="218" mass="24896">MDYRTVVSYCIDNQSLTRNERKSVYEVLVRHPAVISGNKTDLGEGVEHSIDTGNAPSIPIPPRRLPFHNGETVRREVESLIESDVIEHSKSPWAAKVVFVKKKDGTERFCIDYRKLNEITKKDVYPLPRCEKILESLACAAYFSHLDLVRGYWQIKVAEKDREKTAFSTPDGYFQFKTMLFGLTNSPATFQRVMNTILAGLSWMDCLVSLDDIIVFGR</sequence>
<dbReference type="Gene3D" id="3.30.70.270">
    <property type="match status" value="1"/>
</dbReference>
<evidence type="ECO:0000256" key="3">
    <source>
        <dbReference type="ARBA" id="ARBA00022695"/>
    </source>
</evidence>
<dbReference type="GO" id="GO:0003964">
    <property type="term" value="F:RNA-directed DNA polymerase activity"/>
    <property type="evidence" value="ECO:0007669"/>
    <property type="project" value="UniProtKB-KW"/>
</dbReference>
<dbReference type="GO" id="GO:0004519">
    <property type="term" value="F:endonuclease activity"/>
    <property type="evidence" value="ECO:0007669"/>
    <property type="project" value="UniProtKB-KW"/>
</dbReference>
<evidence type="ECO:0000313" key="8">
    <source>
        <dbReference type="EMBL" id="CAB4023352.1"/>
    </source>
</evidence>
<gene>
    <name evidence="8" type="ORF">PACLA_8A041653</name>
</gene>
<keyword evidence="3" id="KW-0548">Nucleotidyltransferase</keyword>
<organism evidence="8 9">
    <name type="scientific">Paramuricea clavata</name>
    <name type="common">Red gorgonian</name>
    <name type="synonym">Violescent sea-whip</name>
    <dbReference type="NCBI Taxonomy" id="317549"/>
    <lineage>
        <taxon>Eukaryota</taxon>
        <taxon>Metazoa</taxon>
        <taxon>Cnidaria</taxon>
        <taxon>Anthozoa</taxon>
        <taxon>Octocorallia</taxon>
        <taxon>Malacalcyonacea</taxon>
        <taxon>Plexauridae</taxon>
        <taxon>Paramuricea</taxon>
    </lineage>
</organism>
<dbReference type="InterPro" id="IPR053134">
    <property type="entry name" value="RNA-dir_DNA_polymerase"/>
</dbReference>
<keyword evidence="2" id="KW-0808">Transferase</keyword>
<dbReference type="InterPro" id="IPR043128">
    <property type="entry name" value="Rev_trsase/Diguanyl_cyclase"/>
</dbReference>
<protein>
    <submittedName>
        <fullName evidence="8">Retrovirus-related Pol poly from transposon, partial</fullName>
    </submittedName>
</protein>
<dbReference type="EMBL" id="CACRXK020012460">
    <property type="protein sequence ID" value="CAB4023352.1"/>
    <property type="molecule type" value="Genomic_DNA"/>
</dbReference>
<keyword evidence="7" id="KW-0695">RNA-directed DNA polymerase</keyword>
<dbReference type="OrthoDB" id="5990438at2759"/>